<feature type="transmembrane region" description="Helical" evidence="5">
    <location>
        <begin position="324"/>
        <end position="344"/>
    </location>
</feature>
<dbReference type="InterPro" id="IPR051533">
    <property type="entry name" value="WaaL-like"/>
</dbReference>
<evidence type="ECO:0000256" key="1">
    <source>
        <dbReference type="ARBA" id="ARBA00004141"/>
    </source>
</evidence>
<keyword evidence="2 5" id="KW-0812">Transmembrane</keyword>
<keyword evidence="7" id="KW-0436">Ligase</keyword>
<feature type="transmembrane region" description="Helical" evidence="5">
    <location>
        <begin position="100"/>
        <end position="116"/>
    </location>
</feature>
<proteinExistence type="predicted"/>
<evidence type="ECO:0000256" key="5">
    <source>
        <dbReference type="SAM" id="Phobius"/>
    </source>
</evidence>
<feature type="transmembrane region" description="Helical" evidence="5">
    <location>
        <begin position="16"/>
        <end position="34"/>
    </location>
</feature>
<evidence type="ECO:0000313" key="8">
    <source>
        <dbReference type="Proteomes" id="UP000075578"/>
    </source>
</evidence>
<feature type="transmembrane region" description="Helical" evidence="5">
    <location>
        <begin position="46"/>
        <end position="64"/>
    </location>
</feature>
<feature type="transmembrane region" description="Helical" evidence="5">
    <location>
        <begin position="128"/>
        <end position="145"/>
    </location>
</feature>
<dbReference type="Pfam" id="PF04932">
    <property type="entry name" value="Wzy_C"/>
    <property type="match status" value="1"/>
</dbReference>
<gene>
    <name evidence="7" type="ORF">AMQ74_01788</name>
</gene>
<accession>A0A150IPK0</accession>
<keyword evidence="4 5" id="KW-0472">Membrane</keyword>
<protein>
    <submittedName>
        <fullName evidence="7">O-Antigen ligase</fullName>
    </submittedName>
</protein>
<evidence type="ECO:0000256" key="3">
    <source>
        <dbReference type="ARBA" id="ARBA00022989"/>
    </source>
</evidence>
<name>A0A150IPK0_9EURY</name>
<reference evidence="7 8" key="1">
    <citation type="journal article" date="2016" name="ISME J.">
        <title>Chasing the elusive Euryarchaeota class WSA2: genomes reveal a uniquely fastidious methyl-reducing methanogen.</title>
        <authorList>
            <person name="Nobu M.K."/>
            <person name="Narihiro T."/>
            <person name="Kuroda K."/>
            <person name="Mei R."/>
            <person name="Liu W.T."/>
        </authorList>
    </citation>
    <scope>NUCLEOTIDE SEQUENCE [LARGE SCALE GENOMIC DNA]</scope>
    <source>
        <strain evidence="7">U1lsi0528_Bin089</strain>
    </source>
</reference>
<dbReference type="PANTHER" id="PTHR37422">
    <property type="entry name" value="TEICHURONIC ACID BIOSYNTHESIS PROTEIN TUAE"/>
    <property type="match status" value="1"/>
</dbReference>
<comment type="subcellular location">
    <subcellularLocation>
        <location evidence="1">Membrane</location>
        <topology evidence="1">Multi-pass membrane protein</topology>
    </subcellularLocation>
</comment>
<dbReference type="AlphaFoldDB" id="A0A150IPK0"/>
<evidence type="ECO:0000313" key="7">
    <source>
        <dbReference type="EMBL" id="KYC46574.1"/>
    </source>
</evidence>
<feature type="transmembrane region" description="Helical" evidence="5">
    <location>
        <begin position="76"/>
        <end position="94"/>
    </location>
</feature>
<evidence type="ECO:0000259" key="6">
    <source>
        <dbReference type="Pfam" id="PF04932"/>
    </source>
</evidence>
<dbReference type="EMBL" id="LNGD01000195">
    <property type="protein sequence ID" value="KYC46574.1"/>
    <property type="molecule type" value="Genomic_DNA"/>
</dbReference>
<sequence length="419" mass="47571">MEKNLPLGNTHKKDSILLVYLFYVWTFVLIARPQDFMDGLKPIRPALSVGLIVVILYVFNYAFYKNRLIDNQQCRLYLYLLATMIISIPFASYRRGAFEFVFTKYIVIVIYFFLFYKIIDNTKKLQGLLWIACVGTSMYLLSALYLGEMNSGRLQFGEMLDPNDLAFFALSFLPFNILFLSKNNPWWNRLLFLVNIAVGILVILMTGSRGGFIALGIVLILLLFLKQRTVKISYKIIVAVIASMTVIYGGATIDFSRIKTISQIGEDYNVWDETGRLEVWKKGLEMMLNDPLTGVGVTCFSEAIGQKRKEQGLQELWQAPHSSLVQIGAETGIFGLILFLLISYKALKIFGNVKNRSNDVKMIKIGEMARISFVGHFVASLFLSQAYSLYWAFFIVLSAAMMRFSMEAVPIAATVKPTV</sequence>
<feature type="transmembrane region" description="Helical" evidence="5">
    <location>
        <begin position="165"/>
        <end position="181"/>
    </location>
</feature>
<keyword evidence="3 5" id="KW-1133">Transmembrane helix</keyword>
<organism evidence="7 8">
    <name type="scientific">Candidatus Methanofastidiosum methylothiophilum</name>
    <dbReference type="NCBI Taxonomy" id="1705564"/>
    <lineage>
        <taxon>Archaea</taxon>
        <taxon>Methanobacteriati</taxon>
        <taxon>Methanobacteriota</taxon>
        <taxon>Stenosarchaea group</taxon>
        <taxon>Candidatus Methanofastidiosia</taxon>
        <taxon>Candidatus Methanofastidiosales</taxon>
        <taxon>Candidatus Methanofastidiosaceae</taxon>
        <taxon>Candidatus Methanofastidiosum</taxon>
    </lineage>
</organism>
<dbReference type="Proteomes" id="UP000075578">
    <property type="component" value="Unassembled WGS sequence"/>
</dbReference>
<comment type="caution">
    <text evidence="7">The sequence shown here is derived from an EMBL/GenBank/DDBJ whole genome shotgun (WGS) entry which is preliminary data.</text>
</comment>
<feature type="transmembrane region" description="Helical" evidence="5">
    <location>
        <begin position="210"/>
        <end position="225"/>
    </location>
</feature>
<dbReference type="PANTHER" id="PTHR37422:SF13">
    <property type="entry name" value="LIPOPOLYSACCHARIDE BIOSYNTHESIS PROTEIN PA4999-RELATED"/>
    <property type="match status" value="1"/>
</dbReference>
<evidence type="ECO:0000256" key="4">
    <source>
        <dbReference type="ARBA" id="ARBA00023136"/>
    </source>
</evidence>
<feature type="transmembrane region" description="Helical" evidence="5">
    <location>
        <begin position="232"/>
        <end position="251"/>
    </location>
</feature>
<feature type="transmembrane region" description="Helical" evidence="5">
    <location>
        <begin position="186"/>
        <end position="204"/>
    </location>
</feature>
<dbReference type="GO" id="GO:0016020">
    <property type="term" value="C:membrane"/>
    <property type="evidence" value="ECO:0007669"/>
    <property type="project" value="UniProtKB-SubCell"/>
</dbReference>
<evidence type="ECO:0000256" key="2">
    <source>
        <dbReference type="ARBA" id="ARBA00022692"/>
    </source>
</evidence>
<dbReference type="InterPro" id="IPR007016">
    <property type="entry name" value="O-antigen_ligase-rel_domated"/>
</dbReference>
<feature type="domain" description="O-antigen ligase-related" evidence="6">
    <location>
        <begin position="197"/>
        <end position="340"/>
    </location>
</feature>
<dbReference type="GO" id="GO:0016874">
    <property type="term" value="F:ligase activity"/>
    <property type="evidence" value="ECO:0007669"/>
    <property type="project" value="UniProtKB-KW"/>
</dbReference>